<proteinExistence type="predicted"/>
<keyword evidence="5" id="KW-1185">Reference proteome</keyword>
<feature type="chain" id="PRO_5040139584" description="Osmotin, thaumatin-like protein" evidence="3">
    <location>
        <begin position="25"/>
        <end position="525"/>
    </location>
</feature>
<dbReference type="Pfam" id="PF00314">
    <property type="entry name" value="Thaumatin"/>
    <property type="match status" value="1"/>
</dbReference>
<protein>
    <recommendedName>
        <fullName evidence="6">Osmotin, thaumatin-like protein</fullName>
    </recommendedName>
</protein>
<dbReference type="SUPFAM" id="SSF49870">
    <property type="entry name" value="Osmotin, thaumatin-like protein"/>
    <property type="match status" value="1"/>
</dbReference>
<keyword evidence="2" id="KW-0812">Transmembrane</keyword>
<keyword evidence="2" id="KW-1133">Transmembrane helix</keyword>
<feature type="signal peptide" evidence="3">
    <location>
        <begin position="1"/>
        <end position="24"/>
    </location>
</feature>
<feature type="region of interest" description="Disordered" evidence="1">
    <location>
        <begin position="283"/>
        <end position="356"/>
    </location>
</feature>
<feature type="compositionally biased region" description="Low complexity" evidence="1">
    <location>
        <begin position="327"/>
        <end position="339"/>
    </location>
</feature>
<evidence type="ECO:0000256" key="2">
    <source>
        <dbReference type="SAM" id="Phobius"/>
    </source>
</evidence>
<dbReference type="Gene3D" id="2.60.110.10">
    <property type="entry name" value="Thaumatin"/>
    <property type="match status" value="1"/>
</dbReference>
<dbReference type="AlphaFoldDB" id="A0A9P6WA46"/>
<reference evidence="4 5" key="1">
    <citation type="submission" date="2020-11" db="EMBL/GenBank/DDBJ databases">
        <title>Kefir isolates.</title>
        <authorList>
            <person name="Marcisauskas S."/>
            <person name="Kim Y."/>
            <person name="Blasche S."/>
        </authorList>
    </citation>
    <scope>NUCLEOTIDE SEQUENCE [LARGE SCALE GENOMIC DNA]</scope>
    <source>
        <strain evidence="4 5">KR</strain>
    </source>
</reference>
<gene>
    <name evidence="4" type="ORF">C6P46_000052</name>
</gene>
<dbReference type="InterPro" id="IPR001938">
    <property type="entry name" value="Thaumatin"/>
</dbReference>
<evidence type="ECO:0000313" key="4">
    <source>
        <dbReference type="EMBL" id="KAG0667519.1"/>
    </source>
</evidence>
<dbReference type="PANTHER" id="PTHR31048">
    <property type="entry name" value="OS03G0233200 PROTEIN"/>
    <property type="match status" value="1"/>
</dbReference>
<comment type="caution">
    <text evidence="4">The sequence shown here is derived from an EMBL/GenBank/DDBJ whole genome shotgun (WGS) entry which is preliminary data.</text>
</comment>
<feature type="compositionally biased region" description="Low complexity" evidence="1">
    <location>
        <begin position="501"/>
        <end position="512"/>
    </location>
</feature>
<dbReference type="OrthoDB" id="430315at2759"/>
<name>A0A9P6WA46_RHOMI</name>
<keyword evidence="2" id="KW-0472">Membrane</keyword>
<dbReference type="PRINTS" id="PR00347">
    <property type="entry name" value="THAUMATIN"/>
</dbReference>
<dbReference type="InterPro" id="IPR037176">
    <property type="entry name" value="Osmotin/thaumatin-like_sf"/>
</dbReference>
<dbReference type="EMBL" id="PUHQ01000001">
    <property type="protein sequence ID" value="KAG0667519.1"/>
    <property type="molecule type" value="Genomic_DNA"/>
</dbReference>
<feature type="region of interest" description="Disordered" evidence="1">
    <location>
        <begin position="468"/>
        <end position="525"/>
    </location>
</feature>
<accession>A0A9P6WA46</accession>
<feature type="region of interest" description="Disordered" evidence="1">
    <location>
        <begin position="396"/>
        <end position="444"/>
    </location>
</feature>
<evidence type="ECO:0008006" key="6">
    <source>
        <dbReference type="Google" id="ProtNLM"/>
    </source>
</evidence>
<feature type="compositionally biased region" description="Acidic residues" evidence="1">
    <location>
        <begin position="402"/>
        <end position="414"/>
    </location>
</feature>
<keyword evidence="3" id="KW-0732">Signal</keyword>
<dbReference type="Proteomes" id="UP000777482">
    <property type="component" value="Unassembled WGS sequence"/>
</dbReference>
<evidence type="ECO:0000256" key="3">
    <source>
        <dbReference type="SAM" id="SignalP"/>
    </source>
</evidence>
<sequence>MPRTQMIRLFARAWILTAVLVVNAKKRKMTVANSCPYTVWPGLFTSVGPKPVNTPTGWEAPPGTSWTFEVEESWGGRIWPRTDCDFTTDKPGALQCATGACNGGLECDPNTGTGVPPCSLAEFNLQEEVDHYDASNVDGFSIPIAISSNGDCPLANCPYDLLPKCPDSLKKKDESGKVIGCNTDCGANPQNEEYCCFGAHDTLATCPASGIPNHDFWLKACPISYVYAYGDALALFTCTKRVDWTITFCPGPGSFDTKVTFPDGKTTTQGAGFPEPTAVKITKTGVTAGDGKPVKTNPAKSGTSGSPSKTASSTPAEVPTPAPPGSASPTTPADGSPTPSDSPPVETPSESPSTGDNTIFGVESTYVYVAFGLLVLVIIGAAALFFMRQQKHRRRHRHEEASSDGDDSATDSDDADGRRHSSRKRDKYDSDDSSSSSNGDDRRSLGRFAALEKMERLAVQQSIYSAAAKNPAGLGGLAGGERTGRADPRPRFQLAKPRYMSGSSDSDSASGGWPSRGTPAPDNLI</sequence>
<evidence type="ECO:0000313" key="5">
    <source>
        <dbReference type="Proteomes" id="UP000777482"/>
    </source>
</evidence>
<organism evidence="4 5">
    <name type="scientific">Rhodotorula mucilaginosa</name>
    <name type="common">Yeast</name>
    <name type="synonym">Rhodotorula rubra</name>
    <dbReference type="NCBI Taxonomy" id="5537"/>
    <lineage>
        <taxon>Eukaryota</taxon>
        <taxon>Fungi</taxon>
        <taxon>Dikarya</taxon>
        <taxon>Basidiomycota</taxon>
        <taxon>Pucciniomycotina</taxon>
        <taxon>Microbotryomycetes</taxon>
        <taxon>Sporidiobolales</taxon>
        <taxon>Sporidiobolaceae</taxon>
        <taxon>Rhodotorula</taxon>
    </lineage>
</organism>
<feature type="transmembrane region" description="Helical" evidence="2">
    <location>
        <begin position="366"/>
        <end position="387"/>
    </location>
</feature>
<dbReference type="PROSITE" id="PS51367">
    <property type="entry name" value="THAUMATIN_2"/>
    <property type="match status" value="1"/>
</dbReference>
<feature type="compositionally biased region" description="Polar residues" evidence="1">
    <location>
        <begin position="298"/>
        <end position="315"/>
    </location>
</feature>
<dbReference type="SMART" id="SM00205">
    <property type="entry name" value="THN"/>
    <property type="match status" value="1"/>
</dbReference>
<evidence type="ECO:0000256" key="1">
    <source>
        <dbReference type="SAM" id="MobiDB-lite"/>
    </source>
</evidence>